<dbReference type="AlphaFoldDB" id="A0A9X0CN28"/>
<dbReference type="Proteomes" id="UP001163046">
    <property type="component" value="Unassembled WGS sequence"/>
</dbReference>
<dbReference type="EMBL" id="MU827302">
    <property type="protein sequence ID" value="KAJ7365981.1"/>
    <property type="molecule type" value="Genomic_DNA"/>
</dbReference>
<evidence type="ECO:0000313" key="1">
    <source>
        <dbReference type="EMBL" id="KAJ7365981.1"/>
    </source>
</evidence>
<reference evidence="1" key="1">
    <citation type="submission" date="2023-01" db="EMBL/GenBank/DDBJ databases">
        <title>Genome assembly of the deep-sea coral Lophelia pertusa.</title>
        <authorList>
            <person name="Herrera S."/>
            <person name="Cordes E."/>
        </authorList>
    </citation>
    <scope>NUCLEOTIDE SEQUENCE</scope>
    <source>
        <strain evidence="1">USNM1676648</strain>
        <tissue evidence="1">Polyp</tissue>
    </source>
</reference>
<accession>A0A9X0CN28</accession>
<evidence type="ECO:0008006" key="3">
    <source>
        <dbReference type="Google" id="ProtNLM"/>
    </source>
</evidence>
<organism evidence="1 2">
    <name type="scientific">Desmophyllum pertusum</name>
    <dbReference type="NCBI Taxonomy" id="174260"/>
    <lineage>
        <taxon>Eukaryota</taxon>
        <taxon>Metazoa</taxon>
        <taxon>Cnidaria</taxon>
        <taxon>Anthozoa</taxon>
        <taxon>Hexacorallia</taxon>
        <taxon>Scleractinia</taxon>
        <taxon>Caryophylliina</taxon>
        <taxon>Caryophylliidae</taxon>
        <taxon>Desmophyllum</taxon>
    </lineage>
</organism>
<name>A0A9X0CN28_9CNID</name>
<evidence type="ECO:0000313" key="2">
    <source>
        <dbReference type="Proteomes" id="UP001163046"/>
    </source>
</evidence>
<dbReference type="PANTHER" id="PTHR16897:SF2">
    <property type="entry name" value="OS03G0226600 PROTEIN"/>
    <property type="match status" value="1"/>
</dbReference>
<keyword evidence="2" id="KW-1185">Reference proteome</keyword>
<proteinExistence type="predicted"/>
<protein>
    <recommendedName>
        <fullName evidence="3">Fibronectin type-III domain-containing protein</fullName>
    </recommendedName>
</protein>
<dbReference type="OrthoDB" id="6160481at2759"/>
<sequence length="282" mass="30607">MTEKLPNSTDVTCSDCHLNHDGTYYLSIRVTDGAGLFTVIATNETNVDLTAPSLADIVPQFYVTSCVTNCTLVSNITGVQDDESGVRRCSYAMRNSTDFVTDFVDNGLSTTVEATGLQLLAGQSYYTVVRCENNVGLTTEKVSSPVIVDNTPPSKGSVIVSEDRTHDVFGIHSSCHLFNKTLRAHWFGFNDNESEISGFRVAVGKQPNATDVLQFQEVGLTTNVTLPLTNINTLLDGDIVYVTVESRNAAGLVTQSSSPATRLIAADNEQYMKEGDFYCLNV</sequence>
<dbReference type="PANTHER" id="PTHR16897">
    <property type="entry name" value="OS10G0105400 PROTEIN"/>
    <property type="match status" value="1"/>
</dbReference>
<gene>
    <name evidence="1" type="ORF">OS493_002723</name>
</gene>
<comment type="caution">
    <text evidence="1">The sequence shown here is derived from an EMBL/GenBank/DDBJ whole genome shotgun (WGS) entry which is preliminary data.</text>
</comment>